<evidence type="ECO:0000313" key="3">
    <source>
        <dbReference type="Proteomes" id="UP000676456"/>
    </source>
</evidence>
<keyword evidence="3" id="KW-1185">Reference proteome</keyword>
<sequence length="311" mass="35413">MEKNQSKLCRGFANILGSTPSIINGVCTATRSRTNFHPIVLGRKAESFMFVPQAFSFENMNREGRALCLGETVLLQEEVNPFMSKLREHGIIVTATHNHWLFDKPRLMYMHFETLDEPLSFARKVRDAMTVLVTHNVSVETSLNNGQSDSDESSSDDISLMTEESNPTNQNFGTSSLCNQFNQILGGTMHTFENGQCIVMKSRLNIKPVVLGKRGRSFLLIPQMFTFESMTSDGRALCSGETVILQSELNPFISRLRQHGIIVTAFHNHWLFERPRLMFIHWESIDNPLSFARKTRDALKVLTTREILPRR</sequence>
<feature type="compositionally biased region" description="Polar residues" evidence="1">
    <location>
        <begin position="162"/>
        <end position="172"/>
    </location>
</feature>
<dbReference type="EMBL" id="JAGYPN010000002">
    <property type="protein sequence ID" value="MBS4223016.1"/>
    <property type="molecule type" value="Genomic_DNA"/>
</dbReference>
<reference evidence="2 3" key="1">
    <citation type="submission" date="2021-05" db="EMBL/GenBank/DDBJ databases">
        <title>Novel Bacillus species.</title>
        <authorList>
            <person name="Liu G."/>
        </authorList>
    </citation>
    <scope>NUCLEOTIDE SEQUENCE [LARGE SCALE GENOMIC DNA]</scope>
    <source>
        <strain evidence="2 3">FJAT-49682</strain>
    </source>
</reference>
<proteinExistence type="predicted"/>
<dbReference type="InterPro" id="IPR011094">
    <property type="entry name" value="Uncharacterised_LppY/LpqO"/>
</dbReference>
<name>A0A942UQ61_9BACI</name>
<dbReference type="RefSeq" id="WP_213098888.1">
    <property type="nucleotide sequence ID" value="NZ_JAGYPH010000002.1"/>
</dbReference>
<evidence type="ECO:0000256" key="1">
    <source>
        <dbReference type="SAM" id="MobiDB-lite"/>
    </source>
</evidence>
<accession>A0A942UQ61</accession>
<protein>
    <submittedName>
        <fullName evidence="2">DUF1259 domain-containing protein</fullName>
    </submittedName>
</protein>
<comment type="caution">
    <text evidence="2">The sequence shown here is derived from an EMBL/GenBank/DDBJ whole genome shotgun (WGS) entry which is preliminary data.</text>
</comment>
<dbReference type="AlphaFoldDB" id="A0A942UQ61"/>
<organism evidence="2 3">
    <name type="scientific">Lederbergia citrea</name>
    <dbReference type="NCBI Taxonomy" id="2833581"/>
    <lineage>
        <taxon>Bacteria</taxon>
        <taxon>Bacillati</taxon>
        <taxon>Bacillota</taxon>
        <taxon>Bacilli</taxon>
        <taxon>Bacillales</taxon>
        <taxon>Bacillaceae</taxon>
        <taxon>Lederbergia</taxon>
    </lineage>
</organism>
<dbReference type="Proteomes" id="UP000676456">
    <property type="component" value="Unassembled WGS sequence"/>
</dbReference>
<evidence type="ECO:0000313" key="2">
    <source>
        <dbReference type="EMBL" id="MBS4223016.1"/>
    </source>
</evidence>
<gene>
    <name evidence="2" type="ORF">KHA91_09705</name>
</gene>
<dbReference type="Pfam" id="PF07485">
    <property type="entry name" value="DUF1529"/>
    <property type="match status" value="2"/>
</dbReference>
<feature type="region of interest" description="Disordered" evidence="1">
    <location>
        <begin position="142"/>
        <end position="172"/>
    </location>
</feature>